<dbReference type="Proteomes" id="UP000049828">
    <property type="component" value="Unassembled WGS sequence"/>
</dbReference>
<dbReference type="GO" id="GO:0016757">
    <property type="term" value="F:glycosyltransferase activity"/>
    <property type="evidence" value="ECO:0007669"/>
    <property type="project" value="UniProtKB-KW"/>
</dbReference>
<proteinExistence type="predicted"/>
<feature type="domain" description="Glycosyltransferase 2-like" evidence="3">
    <location>
        <begin position="9"/>
        <end position="148"/>
    </location>
</feature>
<name>A0A0M6WI02_9FIRM</name>
<dbReference type="OrthoDB" id="9807674at2"/>
<dbReference type="Gene3D" id="3.90.550.10">
    <property type="entry name" value="Spore Coat Polysaccharide Biosynthesis Protein SpsA, Chain A"/>
    <property type="match status" value="1"/>
</dbReference>
<dbReference type="InterPro" id="IPR029044">
    <property type="entry name" value="Nucleotide-diphossugar_trans"/>
</dbReference>
<dbReference type="Pfam" id="PF00535">
    <property type="entry name" value="Glycos_transf_2"/>
    <property type="match status" value="1"/>
</dbReference>
<dbReference type="EMBL" id="CVRS01000059">
    <property type="protein sequence ID" value="CRL35032.1"/>
    <property type="molecule type" value="Genomic_DNA"/>
</dbReference>
<dbReference type="InterPro" id="IPR001173">
    <property type="entry name" value="Glyco_trans_2-like"/>
</dbReference>
<sequence length="328" mass="38304">MSREDELISVVVPVYHVETYIERCVESLLQQTYSNLEIILVDDGGDDRCPQICDEYAKKDARIKVIHKKNGGLSDARNAGMRAASGKYLAYIDSDDYIQPDTYEKMIYALKKENADIAVCNYEAVTDQGQSITEKNQKMDIKDRTYSSQEAISNLCGPNYHYWVTAWNRLYKIKIAREISFPVGKIHEDEFTAHLFYDKAEKIVGISEPLYKYVIRENSIMTKKYSVKNLAYVEAVNNRIEYCMEHGLEEVGQAFLRWMSRYLMNVYDKLDIKDKEVRQTYDKYVEMYLKLYHSIKEKHKLDTKTKAATFMLVHTPKLASYISRKILK</sequence>
<dbReference type="PANTHER" id="PTHR22916">
    <property type="entry name" value="GLYCOSYLTRANSFERASE"/>
    <property type="match status" value="1"/>
</dbReference>
<dbReference type="SUPFAM" id="SSF53448">
    <property type="entry name" value="Nucleotide-diphospho-sugar transferases"/>
    <property type="match status" value="1"/>
</dbReference>
<keyword evidence="1" id="KW-0328">Glycosyltransferase</keyword>
<dbReference type="AlphaFoldDB" id="A0A0M6WI02"/>
<evidence type="ECO:0000313" key="4">
    <source>
        <dbReference type="EMBL" id="CRL35032.1"/>
    </source>
</evidence>
<protein>
    <recommendedName>
        <fullName evidence="3">Glycosyltransferase 2-like domain-containing protein</fullName>
    </recommendedName>
</protein>
<evidence type="ECO:0000256" key="1">
    <source>
        <dbReference type="ARBA" id="ARBA00022676"/>
    </source>
</evidence>
<dbReference type="RefSeq" id="WP_021923483.1">
    <property type="nucleotide sequence ID" value="NZ_CVRS01000059.1"/>
</dbReference>
<evidence type="ECO:0000313" key="5">
    <source>
        <dbReference type="Proteomes" id="UP000049828"/>
    </source>
</evidence>
<dbReference type="CDD" id="cd00761">
    <property type="entry name" value="Glyco_tranf_GTA_type"/>
    <property type="match status" value="1"/>
</dbReference>
<dbReference type="PANTHER" id="PTHR22916:SF51">
    <property type="entry name" value="GLYCOSYLTRANSFERASE EPSH-RELATED"/>
    <property type="match status" value="1"/>
</dbReference>
<reference evidence="5" key="1">
    <citation type="submission" date="2015-05" db="EMBL/GenBank/DDBJ databases">
        <authorList>
            <consortium name="Pathogen Informatics"/>
        </authorList>
    </citation>
    <scope>NUCLEOTIDE SEQUENCE [LARGE SCALE GENOMIC DNA]</scope>
    <source>
        <strain evidence="5">L1-83</strain>
    </source>
</reference>
<accession>A0A0M6WI02</accession>
<keyword evidence="2" id="KW-0808">Transferase</keyword>
<gene>
    <name evidence="4" type="ORF">RIL183_15901</name>
</gene>
<organism evidence="4 5">
    <name type="scientific">Roseburia inulinivorans</name>
    <dbReference type="NCBI Taxonomy" id="360807"/>
    <lineage>
        <taxon>Bacteria</taxon>
        <taxon>Bacillati</taxon>
        <taxon>Bacillota</taxon>
        <taxon>Clostridia</taxon>
        <taxon>Lachnospirales</taxon>
        <taxon>Lachnospiraceae</taxon>
        <taxon>Roseburia</taxon>
    </lineage>
</organism>
<evidence type="ECO:0000259" key="3">
    <source>
        <dbReference type="Pfam" id="PF00535"/>
    </source>
</evidence>
<evidence type="ECO:0000256" key="2">
    <source>
        <dbReference type="ARBA" id="ARBA00022679"/>
    </source>
</evidence>
<keyword evidence="5" id="KW-1185">Reference proteome</keyword>